<evidence type="ECO:0000313" key="1">
    <source>
        <dbReference type="EMBL" id="DAE28975.1"/>
    </source>
</evidence>
<reference evidence="1" key="1">
    <citation type="journal article" date="2021" name="Proc. Natl. Acad. Sci. U.S.A.">
        <title>A Catalog of Tens of Thousands of Viruses from Human Metagenomes Reveals Hidden Associations with Chronic Diseases.</title>
        <authorList>
            <person name="Tisza M.J."/>
            <person name="Buck C.B."/>
        </authorList>
    </citation>
    <scope>NUCLEOTIDE SEQUENCE</scope>
    <source>
        <strain evidence="1">CtmTa7</strain>
    </source>
</reference>
<name>A0A8S5RC99_9VIRU</name>
<dbReference type="EMBL" id="BK059091">
    <property type="protein sequence ID" value="DAE28975.1"/>
    <property type="molecule type" value="Genomic_DNA"/>
</dbReference>
<proteinExistence type="predicted"/>
<organism evidence="1">
    <name type="scientific">virus sp. ctmTa7</name>
    <dbReference type="NCBI Taxonomy" id="2828255"/>
    <lineage>
        <taxon>Viruses</taxon>
    </lineage>
</organism>
<accession>A0A8S5RC99</accession>
<protein>
    <submittedName>
        <fullName evidence="1">Uncharacterized protein</fullName>
    </submittedName>
</protein>
<sequence length="112" mass="13025">MARIPDNIELNGTSFKLDIFREKTYTDILERYNIPYTILKESEQVAYGFGIGVYCEVYKYVSPKTDRDCYVYEYVENHGPDGFGSYVAVTYSDEEINIVELYDVIMASLRPE</sequence>